<reference evidence="2" key="1">
    <citation type="submission" date="2019-08" db="EMBL/GenBank/DDBJ databases">
        <authorList>
            <person name="Kucharzyk K."/>
            <person name="Murdoch R.W."/>
            <person name="Higgins S."/>
            <person name="Loffler F."/>
        </authorList>
    </citation>
    <scope>NUCLEOTIDE SEQUENCE</scope>
</reference>
<comment type="caution">
    <text evidence="2">The sequence shown here is derived from an EMBL/GenBank/DDBJ whole genome shotgun (WGS) entry which is preliminary data.</text>
</comment>
<proteinExistence type="predicted"/>
<name>A0A644YNU8_9ZZZZ</name>
<dbReference type="AlphaFoldDB" id="A0A644YNU8"/>
<dbReference type="SUPFAM" id="SSF56954">
    <property type="entry name" value="Outer membrane efflux proteins (OEP)"/>
    <property type="match status" value="1"/>
</dbReference>
<sequence length="399" mass="44279">MGTPNAPKTHSFSVGGSLTQSLPTAGTLSVGVKQSSSYNIDKTAWTQTPSVTVSLQQPLFVGSAPLSTSYQKDQLEKQAIKFSSATLQADSLKRTLVVQNARLLHVRQSLLENRFLIGERALLAEQAVRKASLDLEQGLISRQAYENSLISYYQLAASYDEVERELNDLNATLQKTFTGNAPGEVSVSPGFDPFSLAKHTEDKQMLQQRYLAKSASYQSALLELRSATLDSGYYSLSDAPQLQLSFSLSPYYVGTEKQYFSSFSELFTDGDPALSFSIGFSATDLFRRSSALQQKSAELALLGSKAKVEQAFEQASDELDLLVKEVRSFLIDLLIQLEEYQLKRAIYEAEQIRFEANLIDSSALKQKELDWYQAAFTALATLRELELRSMQMQLLGLLT</sequence>
<protein>
    <recommendedName>
        <fullName evidence="3">Outer membrane protein TolC</fullName>
    </recommendedName>
</protein>
<dbReference type="GO" id="GO:0015562">
    <property type="term" value="F:efflux transmembrane transporter activity"/>
    <property type="evidence" value="ECO:0007669"/>
    <property type="project" value="InterPro"/>
</dbReference>
<dbReference type="Gene3D" id="1.20.1600.10">
    <property type="entry name" value="Outer membrane efflux proteins (OEP)"/>
    <property type="match status" value="1"/>
</dbReference>
<evidence type="ECO:0000313" key="2">
    <source>
        <dbReference type="EMBL" id="MPM27764.1"/>
    </source>
</evidence>
<dbReference type="EMBL" id="VSSQ01005081">
    <property type="protein sequence ID" value="MPM27764.1"/>
    <property type="molecule type" value="Genomic_DNA"/>
</dbReference>
<evidence type="ECO:0008006" key="3">
    <source>
        <dbReference type="Google" id="ProtNLM"/>
    </source>
</evidence>
<keyword evidence="1" id="KW-0175">Coiled coil</keyword>
<feature type="coiled-coil region" evidence="1">
    <location>
        <begin position="305"/>
        <end position="350"/>
    </location>
</feature>
<accession>A0A644YNU8</accession>
<gene>
    <name evidence="2" type="ORF">SDC9_74278</name>
</gene>
<evidence type="ECO:0000256" key="1">
    <source>
        <dbReference type="SAM" id="Coils"/>
    </source>
</evidence>
<organism evidence="2">
    <name type="scientific">bioreactor metagenome</name>
    <dbReference type="NCBI Taxonomy" id="1076179"/>
    <lineage>
        <taxon>unclassified sequences</taxon>
        <taxon>metagenomes</taxon>
        <taxon>ecological metagenomes</taxon>
    </lineage>
</organism>